<dbReference type="InterPro" id="IPR013024">
    <property type="entry name" value="GGCT-like"/>
</dbReference>
<keyword evidence="2" id="KW-0808">Transferase</keyword>
<dbReference type="EMBL" id="JBIAHM010000016">
    <property type="protein sequence ID" value="MFE9604461.1"/>
    <property type="molecule type" value="Genomic_DNA"/>
</dbReference>
<dbReference type="SUPFAM" id="SSF110857">
    <property type="entry name" value="Gamma-glutamyl cyclotransferase-like"/>
    <property type="match status" value="1"/>
</dbReference>
<dbReference type="EC" id="2.3.2.-" evidence="2"/>
<dbReference type="InterPro" id="IPR009288">
    <property type="entry name" value="AIG2-like_dom"/>
</dbReference>
<evidence type="ECO:0000313" key="2">
    <source>
        <dbReference type="EMBL" id="MFE9604461.1"/>
    </source>
</evidence>
<sequence>MLRHSSVLQCAQGPAGRIPDRVPASAPGYRAAALQGRIYPGLIVCGPGGSAPGLVLTDLSSDEWIILDAFEDERYDLCEIALSTGKLGLAYVWPGGDIRPEDWDAKDRLPVSAPHR</sequence>
<name>A0ABW6ME96_9ACTN</name>
<dbReference type="InterPro" id="IPR036568">
    <property type="entry name" value="GGCT-like_sf"/>
</dbReference>
<dbReference type="RefSeq" id="WP_388113501.1">
    <property type="nucleotide sequence ID" value="NZ_JBIAHM010000016.1"/>
</dbReference>
<dbReference type="GO" id="GO:0016746">
    <property type="term" value="F:acyltransferase activity"/>
    <property type="evidence" value="ECO:0007669"/>
    <property type="project" value="UniProtKB-KW"/>
</dbReference>
<keyword evidence="3" id="KW-1185">Reference proteome</keyword>
<protein>
    <submittedName>
        <fullName evidence="2">Gamma-glutamylcyclotransferase family protein</fullName>
        <ecNumber evidence="2">2.3.2.-</ecNumber>
    </submittedName>
</protein>
<evidence type="ECO:0000259" key="1">
    <source>
        <dbReference type="Pfam" id="PF06094"/>
    </source>
</evidence>
<proteinExistence type="predicted"/>
<gene>
    <name evidence="2" type="ORF">ACFYNQ_38700</name>
</gene>
<evidence type="ECO:0000313" key="3">
    <source>
        <dbReference type="Proteomes" id="UP001601303"/>
    </source>
</evidence>
<dbReference type="Pfam" id="PF06094">
    <property type="entry name" value="GGACT"/>
    <property type="match status" value="1"/>
</dbReference>
<organism evidence="2 3">
    <name type="scientific">Streptomyces hokutonensis</name>
    <dbReference type="NCBI Taxonomy" id="1306990"/>
    <lineage>
        <taxon>Bacteria</taxon>
        <taxon>Bacillati</taxon>
        <taxon>Actinomycetota</taxon>
        <taxon>Actinomycetes</taxon>
        <taxon>Kitasatosporales</taxon>
        <taxon>Streptomycetaceae</taxon>
        <taxon>Streptomyces</taxon>
    </lineage>
</organism>
<keyword evidence="2" id="KW-0012">Acyltransferase</keyword>
<dbReference type="Gene3D" id="3.10.490.10">
    <property type="entry name" value="Gamma-glutamyl cyclotransferase-like"/>
    <property type="match status" value="1"/>
</dbReference>
<reference evidence="2 3" key="1">
    <citation type="submission" date="2024-10" db="EMBL/GenBank/DDBJ databases">
        <title>The Natural Products Discovery Center: Release of the First 8490 Sequenced Strains for Exploring Actinobacteria Biosynthetic Diversity.</title>
        <authorList>
            <person name="Kalkreuter E."/>
            <person name="Kautsar S.A."/>
            <person name="Yang D."/>
            <person name="Bader C.D."/>
            <person name="Teijaro C.N."/>
            <person name="Fluegel L."/>
            <person name="Davis C.M."/>
            <person name="Simpson J.R."/>
            <person name="Lauterbach L."/>
            <person name="Steele A.D."/>
            <person name="Gui C."/>
            <person name="Meng S."/>
            <person name="Li G."/>
            <person name="Viehrig K."/>
            <person name="Ye F."/>
            <person name="Su P."/>
            <person name="Kiefer A.F."/>
            <person name="Nichols A."/>
            <person name="Cepeda A.J."/>
            <person name="Yan W."/>
            <person name="Fan B."/>
            <person name="Jiang Y."/>
            <person name="Adhikari A."/>
            <person name="Zheng C.-J."/>
            <person name="Schuster L."/>
            <person name="Cowan T.M."/>
            <person name="Smanski M.J."/>
            <person name="Chevrette M.G."/>
            <person name="De Carvalho L.P.S."/>
            <person name="Shen B."/>
        </authorList>
    </citation>
    <scope>NUCLEOTIDE SEQUENCE [LARGE SCALE GENOMIC DNA]</scope>
    <source>
        <strain evidence="2 3">NPDC006488</strain>
    </source>
</reference>
<accession>A0ABW6ME96</accession>
<dbReference type="Proteomes" id="UP001601303">
    <property type="component" value="Unassembled WGS sequence"/>
</dbReference>
<comment type="caution">
    <text evidence="2">The sequence shown here is derived from an EMBL/GenBank/DDBJ whole genome shotgun (WGS) entry which is preliminary data.</text>
</comment>
<dbReference type="CDD" id="cd06661">
    <property type="entry name" value="GGCT_like"/>
    <property type="match status" value="1"/>
</dbReference>
<feature type="domain" description="Gamma-glutamylcyclotransferase AIG2-like" evidence="1">
    <location>
        <begin position="16"/>
        <end position="104"/>
    </location>
</feature>